<dbReference type="Proteomes" id="UP000010798">
    <property type="component" value="Chromosome"/>
</dbReference>
<feature type="chain" id="PRO_5003940257" description="DUF3352 domain-containing protein" evidence="2">
    <location>
        <begin position="32"/>
        <end position="608"/>
    </location>
</feature>
<dbReference type="HOGENOM" id="CLU_453214_0_0_0"/>
<sequence length="608" mass="65116">MHTPMRAAFRLALAGWVGLAGLSLVAAQSRAATPPENVYPDSTIAFLKVNDASALRESFKQSQFGQLWNDSGLKSWREDFAEKLNEAGKSLKAKIGVTYQELLQLPQGPVSIAVVRREDPKLPVAILITADAGKNASKLTEVLTKATQQSEQAGSKVATDTFKGATLHVIQAPPSKDKPKDDAKDARPEPPVVWTNQGTVFIIGSDVDATKDLLANAEGRTNSLASVDSFVQTQKKVGAGAQVSWFLDLAKVIKLAAQGAAAQNKGNAAQTQQIEAIIQMTGLNGLKAAAGSFALNTGNFDSLTKTFVYAPGAPQGLLKIFSLPRVNLRPESWVPASVASYQTWSWDLDNAYTAINDVVNMIQPGMLQVLEQQLVGPNGGEPLKFQNDIFGPLGDRITLISDFKKPIKEDNQRMVLAVALEDAKAFQGTLNKLIGIAGGSPKKREFQGTTIYDFEIPDVPNNANLGNTRQFKGPISVAIAKNSVFVSSEPTLLELVLRGGGPALADSPDYQAIAKEIPEKASTLSFVRPEEQARLSYDMVKSGQFEKALQGSAVAGGPDLGNVGKIIDKDKLPDFSIFAKYLSQGGSYGLQEEDGFSVTGFTLRKANP</sequence>
<feature type="signal peptide" evidence="2">
    <location>
        <begin position="1"/>
        <end position="31"/>
    </location>
</feature>
<gene>
    <name evidence="3" type="ordered locus">Sinac_6513</name>
</gene>
<evidence type="ECO:0008006" key="5">
    <source>
        <dbReference type="Google" id="ProtNLM"/>
    </source>
</evidence>
<keyword evidence="2" id="KW-0732">Signal</keyword>
<dbReference type="AlphaFoldDB" id="L0DMH9"/>
<name>L0DMH9_SINAD</name>
<dbReference type="KEGG" id="saci:Sinac_6513"/>
<evidence type="ECO:0000256" key="2">
    <source>
        <dbReference type="SAM" id="SignalP"/>
    </source>
</evidence>
<dbReference type="RefSeq" id="WP_015249672.1">
    <property type="nucleotide sequence ID" value="NC_019892.1"/>
</dbReference>
<dbReference type="EMBL" id="CP003364">
    <property type="protein sequence ID" value="AGA30589.1"/>
    <property type="molecule type" value="Genomic_DNA"/>
</dbReference>
<dbReference type="STRING" id="886293.Sinac_6513"/>
<evidence type="ECO:0000313" key="3">
    <source>
        <dbReference type="EMBL" id="AGA30589.1"/>
    </source>
</evidence>
<proteinExistence type="predicted"/>
<organism evidence="3 4">
    <name type="scientific">Singulisphaera acidiphila (strain ATCC BAA-1392 / DSM 18658 / VKM B-2454 / MOB10)</name>
    <dbReference type="NCBI Taxonomy" id="886293"/>
    <lineage>
        <taxon>Bacteria</taxon>
        <taxon>Pseudomonadati</taxon>
        <taxon>Planctomycetota</taxon>
        <taxon>Planctomycetia</taxon>
        <taxon>Isosphaerales</taxon>
        <taxon>Isosphaeraceae</taxon>
        <taxon>Singulisphaera</taxon>
    </lineage>
</organism>
<feature type="compositionally biased region" description="Basic and acidic residues" evidence="1">
    <location>
        <begin position="175"/>
        <end position="188"/>
    </location>
</feature>
<evidence type="ECO:0000313" key="4">
    <source>
        <dbReference type="Proteomes" id="UP000010798"/>
    </source>
</evidence>
<keyword evidence="4" id="KW-1185">Reference proteome</keyword>
<evidence type="ECO:0000256" key="1">
    <source>
        <dbReference type="SAM" id="MobiDB-lite"/>
    </source>
</evidence>
<accession>L0DMH9</accession>
<reference evidence="3 4" key="1">
    <citation type="submission" date="2012-02" db="EMBL/GenBank/DDBJ databases">
        <title>Complete sequence of chromosome of Singulisphaera acidiphila DSM 18658.</title>
        <authorList>
            <consortium name="US DOE Joint Genome Institute (JGI-PGF)"/>
            <person name="Lucas S."/>
            <person name="Copeland A."/>
            <person name="Lapidus A."/>
            <person name="Glavina del Rio T."/>
            <person name="Dalin E."/>
            <person name="Tice H."/>
            <person name="Bruce D."/>
            <person name="Goodwin L."/>
            <person name="Pitluck S."/>
            <person name="Peters L."/>
            <person name="Ovchinnikova G."/>
            <person name="Chertkov O."/>
            <person name="Kyrpides N."/>
            <person name="Mavromatis K."/>
            <person name="Ivanova N."/>
            <person name="Brettin T."/>
            <person name="Detter J.C."/>
            <person name="Han C."/>
            <person name="Larimer F."/>
            <person name="Land M."/>
            <person name="Hauser L."/>
            <person name="Markowitz V."/>
            <person name="Cheng J.-F."/>
            <person name="Hugenholtz P."/>
            <person name="Woyke T."/>
            <person name="Wu D."/>
            <person name="Tindall B."/>
            <person name="Pomrenke H."/>
            <person name="Brambilla E."/>
            <person name="Klenk H.-P."/>
            <person name="Eisen J.A."/>
        </authorList>
    </citation>
    <scope>NUCLEOTIDE SEQUENCE [LARGE SCALE GENOMIC DNA]</scope>
    <source>
        <strain evidence="4">ATCC BAA-1392 / DSM 18658 / VKM B-2454 / MOB10</strain>
    </source>
</reference>
<dbReference type="eggNOG" id="ENOG502ZP6D">
    <property type="taxonomic scope" value="Bacteria"/>
</dbReference>
<feature type="region of interest" description="Disordered" evidence="1">
    <location>
        <begin position="171"/>
        <end position="191"/>
    </location>
</feature>
<dbReference type="OrthoDB" id="253793at2"/>
<protein>
    <recommendedName>
        <fullName evidence="5">DUF3352 domain-containing protein</fullName>
    </recommendedName>
</protein>